<sequence>MPPHPPSSTTTTISNYVLRSLYRSLLRASSPFSPPHSPSASTYASLLHRSGVSHDWEECIHQLDRRRKAAAASLASAASSSSRDGNGGAIMHAKDTIKGSDRNIPRSWAQNLSRSYTDLQQEYQLRKEYFQQRYEADYDDSLDWDDDDDEDAAAADDGSTTSSTRIRGNRGMEDHLAVGTSSYYRQQDVINSDEYYSTEEDPKYVLFRHLLREWCVAGGGSGGGGNDNNNDDAHASNDDGDEENTTTNQWPKKWTPNEEGYYENGKIKKVTLMKFPSQIQSNRSGSGLSVRDMIRREFRAPSVEERLRTEEEERSKSNTNERSKPNRAHPPSSYIDNDIRIQTAFYTLMELNRKLAWAEAIGYPPPTSKSSSSQQQQQPQSSSIQQSSREELKWKRLVQAAKGVSLFPTPPTAADEPNLTTDANDVPHDIVHEDTSSSSILKCGTFLIAHPLMTGYFAKSVIVILDHAEEDDNKTNSTKTEGEEVEGEESSSGGGGGGGGTYGLIINRLALRPETIETSNQRQQLEMMLRRRQQELGEKGKESETLCTTTHPNVLRSISLLQAINADDLPESVQSAFGDAPVREGGPVNLSLQMIHRKSLSEVASEEEGDSAEEGKGKEECGPASNDIGGTVLGYDHDSKRDAGDAIYFGGDVIKASHAVLNGESDRDDFSFVIGAACWAPGQLQHEIERGCWLPFRGPAPMALTGMCEHNETSIPTAKTANDGENTADNKGITKLSLFPPRPSHPPTGALQEQTTGGQSVTRRPVGDLWLSVMCALGEGEAELAYMMLDQSNVMHALGDACDNFDR</sequence>
<feature type="region of interest" description="Disordered" evidence="1">
    <location>
        <begin position="221"/>
        <end position="259"/>
    </location>
</feature>
<keyword evidence="3" id="KW-1185">Reference proteome</keyword>
<dbReference type="PANTHER" id="PTHR31984">
    <property type="entry name" value="TRANSPORTER, PUTATIVE (DUF179)-RELATED"/>
    <property type="match status" value="1"/>
</dbReference>
<feature type="compositionally biased region" description="Basic and acidic residues" evidence="1">
    <location>
        <begin position="301"/>
        <end position="324"/>
    </location>
</feature>
<feature type="compositionally biased region" description="Low complexity" evidence="1">
    <location>
        <begin position="368"/>
        <end position="387"/>
    </location>
</feature>
<accession>A0ABD3N1A7</accession>
<evidence type="ECO:0000256" key="1">
    <source>
        <dbReference type="SAM" id="MobiDB-lite"/>
    </source>
</evidence>
<dbReference type="InterPro" id="IPR003774">
    <property type="entry name" value="AlgH-like"/>
</dbReference>
<feature type="compositionally biased region" description="Acidic residues" evidence="1">
    <location>
        <begin position="140"/>
        <end position="154"/>
    </location>
</feature>
<feature type="region of interest" description="Disordered" evidence="1">
    <location>
        <begin position="600"/>
        <end position="625"/>
    </location>
</feature>
<dbReference type="Pfam" id="PF02622">
    <property type="entry name" value="DUF179"/>
    <property type="match status" value="1"/>
</dbReference>
<dbReference type="PANTHER" id="PTHR31984:SF17">
    <property type="entry name" value="TRANSCRIPTIONAL REGULATOR"/>
    <property type="match status" value="1"/>
</dbReference>
<dbReference type="AlphaFoldDB" id="A0ABD3N1A7"/>
<feature type="compositionally biased region" description="Basic and acidic residues" evidence="1">
    <location>
        <begin position="92"/>
        <end position="103"/>
    </location>
</feature>
<dbReference type="Gene3D" id="3.40.1740.10">
    <property type="entry name" value="VC0467-like"/>
    <property type="match status" value="1"/>
</dbReference>
<dbReference type="EMBL" id="JALLBG020000070">
    <property type="protein sequence ID" value="KAL3767991.1"/>
    <property type="molecule type" value="Genomic_DNA"/>
</dbReference>
<feature type="region of interest" description="Disordered" evidence="1">
    <location>
        <begin position="140"/>
        <end position="173"/>
    </location>
</feature>
<feature type="region of interest" description="Disordered" evidence="1">
    <location>
        <begin position="406"/>
        <end position="430"/>
    </location>
</feature>
<feature type="compositionally biased region" description="Polar residues" evidence="1">
    <location>
        <begin position="751"/>
        <end position="762"/>
    </location>
</feature>
<organism evidence="2 3">
    <name type="scientific">Discostella pseudostelligera</name>
    <dbReference type="NCBI Taxonomy" id="259834"/>
    <lineage>
        <taxon>Eukaryota</taxon>
        <taxon>Sar</taxon>
        <taxon>Stramenopiles</taxon>
        <taxon>Ochrophyta</taxon>
        <taxon>Bacillariophyta</taxon>
        <taxon>Coscinodiscophyceae</taxon>
        <taxon>Thalassiosirophycidae</taxon>
        <taxon>Stephanodiscales</taxon>
        <taxon>Stephanodiscaceae</taxon>
        <taxon>Discostella</taxon>
    </lineage>
</organism>
<proteinExistence type="predicted"/>
<feature type="region of interest" description="Disordered" evidence="1">
    <location>
        <begin position="472"/>
        <end position="499"/>
    </location>
</feature>
<feature type="region of interest" description="Disordered" evidence="1">
    <location>
        <begin position="74"/>
        <end position="103"/>
    </location>
</feature>
<reference evidence="2 3" key="1">
    <citation type="submission" date="2024-10" db="EMBL/GenBank/DDBJ databases">
        <title>Updated reference genomes for cyclostephanoid diatoms.</title>
        <authorList>
            <person name="Roberts W.R."/>
            <person name="Alverson A.J."/>
        </authorList>
    </citation>
    <scope>NUCLEOTIDE SEQUENCE [LARGE SCALE GENOMIC DNA]</scope>
    <source>
        <strain evidence="2 3">AJA232-27</strain>
    </source>
</reference>
<feature type="region of interest" description="Disordered" evidence="1">
    <location>
        <begin position="364"/>
        <end position="390"/>
    </location>
</feature>
<dbReference type="Proteomes" id="UP001530293">
    <property type="component" value="Unassembled WGS sequence"/>
</dbReference>
<dbReference type="SUPFAM" id="SSF143456">
    <property type="entry name" value="VC0467-like"/>
    <property type="match status" value="1"/>
</dbReference>
<protein>
    <submittedName>
        <fullName evidence="2">Uncharacterized protein</fullName>
    </submittedName>
</protein>
<evidence type="ECO:0000313" key="3">
    <source>
        <dbReference type="Proteomes" id="UP001530293"/>
    </source>
</evidence>
<gene>
    <name evidence="2" type="ORF">ACHAWU_005449</name>
</gene>
<comment type="caution">
    <text evidence="2">The sequence shown here is derived from an EMBL/GenBank/DDBJ whole genome shotgun (WGS) entry which is preliminary data.</text>
</comment>
<feature type="region of interest" description="Disordered" evidence="1">
    <location>
        <begin position="301"/>
        <end position="335"/>
    </location>
</feature>
<name>A0ABD3N1A7_9STRA</name>
<evidence type="ECO:0000313" key="2">
    <source>
        <dbReference type="EMBL" id="KAL3767991.1"/>
    </source>
</evidence>
<feature type="region of interest" description="Disordered" evidence="1">
    <location>
        <begin position="731"/>
        <end position="762"/>
    </location>
</feature>